<feature type="transmembrane region" description="Helical" evidence="1">
    <location>
        <begin position="31"/>
        <end position="51"/>
    </location>
</feature>
<accession>A0AA38GRM3</accession>
<evidence type="ECO:0000313" key="3">
    <source>
        <dbReference type="Proteomes" id="UP000824469"/>
    </source>
</evidence>
<keyword evidence="1" id="KW-0472">Membrane</keyword>
<feature type="non-terminal residue" evidence="2">
    <location>
        <position position="1"/>
    </location>
</feature>
<dbReference type="EMBL" id="JAHRHJ020000002">
    <property type="protein sequence ID" value="KAH9327706.1"/>
    <property type="molecule type" value="Genomic_DNA"/>
</dbReference>
<evidence type="ECO:0000313" key="2">
    <source>
        <dbReference type="EMBL" id="KAH9327706.1"/>
    </source>
</evidence>
<organism evidence="2 3">
    <name type="scientific">Taxus chinensis</name>
    <name type="common">Chinese yew</name>
    <name type="synonym">Taxus wallichiana var. chinensis</name>
    <dbReference type="NCBI Taxonomy" id="29808"/>
    <lineage>
        <taxon>Eukaryota</taxon>
        <taxon>Viridiplantae</taxon>
        <taxon>Streptophyta</taxon>
        <taxon>Embryophyta</taxon>
        <taxon>Tracheophyta</taxon>
        <taxon>Spermatophyta</taxon>
        <taxon>Pinopsida</taxon>
        <taxon>Pinidae</taxon>
        <taxon>Conifers II</taxon>
        <taxon>Cupressales</taxon>
        <taxon>Taxaceae</taxon>
        <taxon>Taxus</taxon>
    </lineage>
</organism>
<reference evidence="2 3" key="1">
    <citation type="journal article" date="2021" name="Nat. Plants">
        <title>The Taxus genome provides insights into paclitaxel biosynthesis.</title>
        <authorList>
            <person name="Xiong X."/>
            <person name="Gou J."/>
            <person name="Liao Q."/>
            <person name="Li Y."/>
            <person name="Zhou Q."/>
            <person name="Bi G."/>
            <person name="Li C."/>
            <person name="Du R."/>
            <person name="Wang X."/>
            <person name="Sun T."/>
            <person name="Guo L."/>
            <person name="Liang H."/>
            <person name="Lu P."/>
            <person name="Wu Y."/>
            <person name="Zhang Z."/>
            <person name="Ro D.K."/>
            <person name="Shang Y."/>
            <person name="Huang S."/>
            <person name="Yan J."/>
        </authorList>
    </citation>
    <scope>NUCLEOTIDE SEQUENCE [LARGE SCALE GENOMIC DNA]</scope>
    <source>
        <strain evidence="2">Ta-2019</strain>
    </source>
</reference>
<dbReference type="Proteomes" id="UP000824469">
    <property type="component" value="Unassembled WGS sequence"/>
</dbReference>
<dbReference type="AlphaFoldDB" id="A0AA38GRM3"/>
<keyword evidence="1" id="KW-1133">Transmembrane helix</keyword>
<sequence>DPASGSKWEVSVGLGIGVADYEGRGFIGGGMGWFTSLVCGVVLGLAGISLGKGGVEEMVMECLVGLTTLVEGIVLGLAHR</sequence>
<feature type="non-terminal residue" evidence="2">
    <location>
        <position position="80"/>
    </location>
</feature>
<keyword evidence="1" id="KW-0812">Transmembrane</keyword>
<protein>
    <submittedName>
        <fullName evidence="2">Uncharacterized protein</fullName>
    </submittedName>
</protein>
<evidence type="ECO:0000256" key="1">
    <source>
        <dbReference type="SAM" id="Phobius"/>
    </source>
</evidence>
<keyword evidence="3" id="KW-1185">Reference proteome</keyword>
<name>A0AA38GRM3_TAXCH</name>
<proteinExistence type="predicted"/>
<comment type="caution">
    <text evidence="2">The sequence shown here is derived from an EMBL/GenBank/DDBJ whole genome shotgun (WGS) entry which is preliminary data.</text>
</comment>
<gene>
    <name evidence="2" type="ORF">KI387_007884</name>
</gene>